<evidence type="ECO:0000256" key="3">
    <source>
        <dbReference type="ARBA" id="ARBA00022490"/>
    </source>
</evidence>
<evidence type="ECO:0000313" key="14">
    <source>
        <dbReference type="Proteomes" id="UP000247409"/>
    </source>
</evidence>
<sequence>MQVSGDSIGMMAGAYFVGRNQLLRWINELTGLNYTKIEQTASGVFACHVFDALFPGNVKLEKVKFNAKHSHEFIHNYKILQAAFNCAKLRKRIDVEKLIKAKYQDNLEFIQWIKAFYDAHASEEALNYDGRSRRESIMQRPAAAGARSGRTALAQNRPRLHEGAYGRERNVTGRAVAVRKAEFDALKEENEKLKNDVADCEADREFYFSKLRDVEVIIQGVDEKMKNEAEAVDLTAVFKEIRAVLYAEDGGADEDDDQAELDELAEEAQQLQLEEEEDAEYDA</sequence>
<dbReference type="FunFam" id="1.10.418.10:FF:000028">
    <property type="entry name" value="RP/EB family microtubule-associated protein"/>
    <property type="match status" value="1"/>
</dbReference>
<keyword evidence="7" id="KW-0206">Cytoskeleton</keyword>
<dbReference type="Pfam" id="PF00307">
    <property type="entry name" value="CH"/>
    <property type="match status" value="1"/>
</dbReference>
<dbReference type="Gene3D" id="1.10.418.10">
    <property type="entry name" value="Calponin-like domain"/>
    <property type="match status" value="1"/>
</dbReference>
<comment type="similarity">
    <text evidence="2">Belongs to the MAPRE family.</text>
</comment>
<feature type="domain" description="EB1 C-terminal" evidence="12">
    <location>
        <begin position="175"/>
        <end position="254"/>
    </location>
</feature>
<feature type="coiled-coil region" evidence="10">
    <location>
        <begin position="254"/>
        <end position="281"/>
    </location>
</feature>
<dbReference type="InterPro" id="IPR004953">
    <property type="entry name" value="EB1_C"/>
</dbReference>
<evidence type="ECO:0000256" key="6">
    <source>
        <dbReference type="ARBA" id="ARBA00022776"/>
    </source>
</evidence>
<keyword evidence="6" id="KW-0498">Mitosis</keyword>
<dbReference type="AlphaFoldDB" id="A0A2V3J4U1"/>
<dbReference type="InterPro" id="IPR001715">
    <property type="entry name" value="CH_dom"/>
</dbReference>
<keyword evidence="5 9" id="KW-0493">Microtubule</keyword>
<evidence type="ECO:0000256" key="10">
    <source>
        <dbReference type="SAM" id="Coils"/>
    </source>
</evidence>
<keyword evidence="10" id="KW-0175">Coiled coil</keyword>
<dbReference type="SUPFAM" id="SSF47576">
    <property type="entry name" value="Calponin-homology domain, CH-domain"/>
    <property type="match status" value="1"/>
</dbReference>
<organism evidence="13 14">
    <name type="scientific">Gracilariopsis chorda</name>
    <dbReference type="NCBI Taxonomy" id="448386"/>
    <lineage>
        <taxon>Eukaryota</taxon>
        <taxon>Rhodophyta</taxon>
        <taxon>Florideophyceae</taxon>
        <taxon>Rhodymeniophycidae</taxon>
        <taxon>Gracilariales</taxon>
        <taxon>Gracilariaceae</taxon>
        <taxon>Gracilariopsis</taxon>
    </lineage>
</organism>
<dbReference type="OrthoDB" id="2119228at2759"/>
<dbReference type="Proteomes" id="UP000247409">
    <property type="component" value="Unassembled WGS sequence"/>
</dbReference>
<comment type="subcellular location">
    <subcellularLocation>
        <location evidence="1">Cytoplasm</location>
        <location evidence="1">Cytoskeleton</location>
    </subcellularLocation>
</comment>
<proteinExistence type="inferred from homology"/>
<dbReference type="PROSITE" id="PS50021">
    <property type="entry name" value="CH"/>
    <property type="match status" value="1"/>
</dbReference>
<feature type="domain" description="Calponin-homology (CH)" evidence="11">
    <location>
        <begin position="16"/>
        <end position="118"/>
    </location>
</feature>
<keyword evidence="14" id="KW-1185">Reference proteome</keyword>
<evidence type="ECO:0000256" key="8">
    <source>
        <dbReference type="ARBA" id="ARBA00023306"/>
    </source>
</evidence>
<evidence type="ECO:0000256" key="4">
    <source>
        <dbReference type="ARBA" id="ARBA00022618"/>
    </source>
</evidence>
<dbReference type="InterPro" id="IPR036133">
    <property type="entry name" value="EB1_C_sf"/>
</dbReference>
<keyword evidence="3" id="KW-0963">Cytoplasm</keyword>
<name>A0A2V3J4U1_9FLOR</name>
<dbReference type="Gene3D" id="1.20.5.1430">
    <property type="match status" value="1"/>
</dbReference>
<keyword evidence="8" id="KW-0131">Cell cycle</keyword>
<reference evidence="13 14" key="1">
    <citation type="journal article" date="2018" name="Mol. Biol. Evol.">
        <title>Analysis of the draft genome of the red seaweed Gracilariopsis chorda provides insights into genome size evolution in Rhodophyta.</title>
        <authorList>
            <person name="Lee J."/>
            <person name="Yang E.C."/>
            <person name="Graf L."/>
            <person name="Yang J.H."/>
            <person name="Qiu H."/>
            <person name="Zel Zion U."/>
            <person name="Chan C.X."/>
            <person name="Stephens T.G."/>
            <person name="Weber A.P.M."/>
            <person name="Boo G.H."/>
            <person name="Boo S.M."/>
            <person name="Kim K.M."/>
            <person name="Shin Y."/>
            <person name="Jung M."/>
            <person name="Lee S.J."/>
            <person name="Yim H.S."/>
            <person name="Lee J.H."/>
            <person name="Bhattacharya D."/>
            <person name="Yoon H.S."/>
        </authorList>
    </citation>
    <scope>NUCLEOTIDE SEQUENCE [LARGE SCALE GENOMIC DNA]</scope>
    <source>
        <strain evidence="13 14">SKKU-2015</strain>
        <tissue evidence="13">Whole body</tissue>
    </source>
</reference>
<dbReference type="PANTHER" id="PTHR10623">
    <property type="entry name" value="MICROTUBULE-ASSOCIATED PROTEIN RP/EB FAMILY MEMBER"/>
    <property type="match status" value="1"/>
</dbReference>
<evidence type="ECO:0000256" key="9">
    <source>
        <dbReference type="PROSITE-ProRule" id="PRU00576"/>
    </source>
</evidence>
<comment type="caution">
    <text evidence="13">The sequence shown here is derived from an EMBL/GenBank/DDBJ whole genome shotgun (WGS) entry which is preliminary data.</text>
</comment>
<evidence type="ECO:0000256" key="2">
    <source>
        <dbReference type="ARBA" id="ARBA00010729"/>
    </source>
</evidence>
<dbReference type="GO" id="GO:0008017">
    <property type="term" value="F:microtubule binding"/>
    <property type="evidence" value="ECO:0007669"/>
    <property type="project" value="InterPro"/>
</dbReference>
<evidence type="ECO:0000256" key="5">
    <source>
        <dbReference type="ARBA" id="ARBA00022701"/>
    </source>
</evidence>
<feature type="coiled-coil region" evidence="10">
    <location>
        <begin position="176"/>
        <end position="203"/>
    </location>
</feature>
<dbReference type="GO" id="GO:0005874">
    <property type="term" value="C:microtubule"/>
    <property type="evidence" value="ECO:0007669"/>
    <property type="project" value="UniProtKB-KW"/>
</dbReference>
<protein>
    <submittedName>
        <fullName evidence="13">Microtubule-associated protein RP/EB family member 1</fullName>
    </submittedName>
</protein>
<dbReference type="STRING" id="448386.A0A2V3J4U1"/>
<dbReference type="InterPro" id="IPR027328">
    <property type="entry name" value="MAPRE"/>
</dbReference>
<evidence type="ECO:0000259" key="12">
    <source>
        <dbReference type="PROSITE" id="PS51230"/>
    </source>
</evidence>
<keyword evidence="4" id="KW-0132">Cell division</keyword>
<accession>A0A2V3J4U1</accession>
<dbReference type="GO" id="GO:0051301">
    <property type="term" value="P:cell division"/>
    <property type="evidence" value="ECO:0007669"/>
    <property type="project" value="UniProtKB-KW"/>
</dbReference>
<dbReference type="EMBL" id="NBIV01000014">
    <property type="protein sequence ID" value="PXF48390.1"/>
    <property type="molecule type" value="Genomic_DNA"/>
</dbReference>
<evidence type="ECO:0000256" key="1">
    <source>
        <dbReference type="ARBA" id="ARBA00004245"/>
    </source>
</evidence>
<gene>
    <name evidence="13" type="ORF">BWQ96_01850</name>
</gene>
<evidence type="ECO:0000259" key="11">
    <source>
        <dbReference type="PROSITE" id="PS50021"/>
    </source>
</evidence>
<dbReference type="PROSITE" id="PS51230">
    <property type="entry name" value="EB1_C"/>
    <property type="match status" value="1"/>
</dbReference>
<evidence type="ECO:0000313" key="13">
    <source>
        <dbReference type="EMBL" id="PXF48390.1"/>
    </source>
</evidence>
<dbReference type="SUPFAM" id="SSF140612">
    <property type="entry name" value="EB1 dimerisation domain-like"/>
    <property type="match status" value="1"/>
</dbReference>
<dbReference type="InterPro" id="IPR036872">
    <property type="entry name" value="CH_dom_sf"/>
</dbReference>
<dbReference type="Pfam" id="PF03271">
    <property type="entry name" value="EB1"/>
    <property type="match status" value="1"/>
</dbReference>
<evidence type="ECO:0000256" key="7">
    <source>
        <dbReference type="ARBA" id="ARBA00023212"/>
    </source>
</evidence>